<dbReference type="InterPro" id="IPR019820">
    <property type="entry name" value="Sec-indep_translocase_CS"/>
</dbReference>
<dbReference type="GO" id="GO:0033281">
    <property type="term" value="C:TAT protein transport complex"/>
    <property type="evidence" value="ECO:0007669"/>
    <property type="project" value="UniProtKB-UniRule"/>
</dbReference>
<organism evidence="7 8">
    <name type="scientific">Thiocapsa roseopersicina</name>
    <dbReference type="NCBI Taxonomy" id="1058"/>
    <lineage>
        <taxon>Bacteria</taxon>
        <taxon>Pseudomonadati</taxon>
        <taxon>Pseudomonadota</taxon>
        <taxon>Gammaproteobacteria</taxon>
        <taxon>Chromatiales</taxon>
        <taxon>Chromatiaceae</taxon>
        <taxon>Thiocapsa</taxon>
    </lineage>
</organism>
<dbReference type="GO" id="GO:0043953">
    <property type="term" value="P:protein transport by the Tat complex"/>
    <property type="evidence" value="ECO:0007669"/>
    <property type="project" value="UniProtKB-UniRule"/>
</dbReference>
<evidence type="ECO:0000313" key="7">
    <source>
        <dbReference type="EMBL" id="SDW63906.1"/>
    </source>
</evidence>
<dbReference type="PANTHER" id="PTHR30371:SF0">
    <property type="entry name" value="SEC-INDEPENDENT PROTEIN TRANSLOCASE PROTEIN TATC, CHLOROPLASTIC-RELATED"/>
    <property type="match status" value="1"/>
</dbReference>
<dbReference type="Pfam" id="PF00902">
    <property type="entry name" value="TatC"/>
    <property type="match status" value="1"/>
</dbReference>
<evidence type="ECO:0000256" key="1">
    <source>
        <dbReference type="ARBA" id="ARBA00004141"/>
    </source>
</evidence>
<feature type="transmembrane region" description="Helical" evidence="5">
    <location>
        <begin position="202"/>
        <end position="220"/>
    </location>
</feature>
<evidence type="ECO:0000256" key="4">
    <source>
        <dbReference type="ARBA" id="ARBA00023136"/>
    </source>
</evidence>
<feature type="transmembrane region" description="Helical" evidence="5">
    <location>
        <begin position="226"/>
        <end position="244"/>
    </location>
</feature>
<dbReference type="PANTHER" id="PTHR30371">
    <property type="entry name" value="SEC-INDEPENDENT PROTEIN TRANSLOCASE PROTEIN TATC"/>
    <property type="match status" value="1"/>
</dbReference>
<keyword evidence="5" id="KW-0653">Protein transport</keyword>
<reference evidence="8" key="1">
    <citation type="submission" date="2016-10" db="EMBL/GenBank/DDBJ databases">
        <authorList>
            <person name="Varghese N."/>
            <person name="Submissions S."/>
        </authorList>
    </citation>
    <scope>NUCLEOTIDE SEQUENCE [LARGE SCALE GENOMIC DNA]</scope>
    <source>
        <strain evidence="8">DSM 217</strain>
    </source>
</reference>
<evidence type="ECO:0000313" key="8">
    <source>
        <dbReference type="Proteomes" id="UP000198816"/>
    </source>
</evidence>
<name>A0A1H2V6E4_THIRO</name>
<dbReference type="EMBL" id="FNNZ01000006">
    <property type="protein sequence ID" value="SDW63906.1"/>
    <property type="molecule type" value="Genomic_DNA"/>
</dbReference>
<dbReference type="PRINTS" id="PR01840">
    <property type="entry name" value="TATCFAMILY"/>
</dbReference>
<dbReference type="HAMAP" id="MF_00902">
    <property type="entry name" value="TatC"/>
    <property type="match status" value="1"/>
</dbReference>
<dbReference type="InterPro" id="IPR002033">
    <property type="entry name" value="TatC"/>
</dbReference>
<protein>
    <recommendedName>
        <fullName evidence="5">Sec-independent protein translocase protein TatC</fullName>
    </recommendedName>
</protein>
<dbReference type="GO" id="GO:0009977">
    <property type="term" value="F:proton motive force dependent protein transmembrane transporter activity"/>
    <property type="evidence" value="ECO:0007669"/>
    <property type="project" value="TreeGrafter"/>
</dbReference>
<evidence type="ECO:0000256" key="5">
    <source>
        <dbReference type="HAMAP-Rule" id="MF_00902"/>
    </source>
</evidence>
<comment type="similarity">
    <text evidence="5">Belongs to the TatC family.</text>
</comment>
<dbReference type="STRING" id="1058.SAMN05421783_106158"/>
<keyword evidence="4 5" id="KW-0472">Membrane</keyword>
<feature type="transmembrane region" description="Helical" evidence="5">
    <location>
        <begin position="123"/>
        <end position="144"/>
    </location>
</feature>
<proteinExistence type="inferred from homology"/>
<feature type="transmembrane region" description="Helical" evidence="5">
    <location>
        <begin position="27"/>
        <end position="45"/>
    </location>
</feature>
<keyword evidence="8" id="KW-1185">Reference proteome</keyword>
<feature type="transmembrane region" description="Helical" evidence="5">
    <location>
        <begin position="164"/>
        <end position="190"/>
    </location>
</feature>
<sequence length="403" mass="44355">MSPAMQPDDPGAEQPFVSHLIELRDRLIRMSIAIFVVFLALFPFANEIYTFVAAPLMAQLPEGNTMIATQVAAPFLTPFKLALIAAVFLSMPFLLYQFWGFVAPGLYKHEKRLATPLLISSIFLFYIGVAFAYFLVFPLIFAFLSASTPDGVAMMTDISAYLDFVLALFFAFGIAFEIPIATILLVAVGITTPADLVRMRPYVIVGAFVVGMLLTPPDVISQTLLAVPMWLLFELGIVFSKVLVRKRANDTDEDPDPDASDSASSRAPSTPDGPIGGSTMGRVTPRPQTREIGRDLDPHFDDPDRWQPLSESEMEAELDLIEADEILDAPRHFGPDATQTTQTAIPAGAPAINSVEEKIRRANRLRELGSTFAARTVLYEVLEEGDADQRRVARNILNQLDEA</sequence>
<evidence type="ECO:0000256" key="3">
    <source>
        <dbReference type="ARBA" id="ARBA00022989"/>
    </source>
</evidence>
<feature type="transmembrane region" description="Helical" evidence="5">
    <location>
        <begin position="81"/>
        <end position="102"/>
    </location>
</feature>
<keyword evidence="5" id="KW-0813">Transport</keyword>
<dbReference type="Proteomes" id="UP000198816">
    <property type="component" value="Unassembled WGS sequence"/>
</dbReference>
<evidence type="ECO:0000256" key="6">
    <source>
        <dbReference type="SAM" id="MobiDB-lite"/>
    </source>
</evidence>
<accession>A0A1H2V6E4</accession>
<keyword evidence="5" id="KW-0811">Translocation</keyword>
<feature type="region of interest" description="Disordered" evidence="6">
    <location>
        <begin position="249"/>
        <end position="313"/>
    </location>
</feature>
<dbReference type="Gene3D" id="1.20.58.2200">
    <property type="match status" value="1"/>
</dbReference>
<dbReference type="RefSeq" id="WP_175534555.1">
    <property type="nucleotide sequence ID" value="NZ_FNNZ01000006.1"/>
</dbReference>
<dbReference type="NCBIfam" id="TIGR00945">
    <property type="entry name" value="tatC"/>
    <property type="match status" value="1"/>
</dbReference>
<comment type="subunit">
    <text evidence="5">The Tat system comprises two distinct complexes: a TatABC complex, containing multiple copies of TatA, TatB and TatC subunits, and a separate TatA complex, containing only TatA subunits. Substrates initially bind to the TatABC complex, which probably triggers association of the separate TatA complex to form the active translocon.</text>
</comment>
<dbReference type="InterPro" id="IPR038440">
    <property type="entry name" value="FimV_C_sf"/>
</dbReference>
<feature type="compositionally biased region" description="Low complexity" evidence="6">
    <location>
        <begin position="260"/>
        <end position="272"/>
    </location>
</feature>
<keyword evidence="3 5" id="KW-1133">Transmembrane helix</keyword>
<comment type="function">
    <text evidence="5">Part of the twin-arginine translocation (Tat) system that transports large folded proteins containing a characteristic twin-arginine motif in their signal peptide across membranes. Together with TatB, TatC is part of a receptor directly interacting with Tat signal peptides.</text>
</comment>
<evidence type="ECO:0000256" key="2">
    <source>
        <dbReference type="ARBA" id="ARBA00022692"/>
    </source>
</evidence>
<keyword evidence="5" id="KW-1003">Cell membrane</keyword>
<feature type="compositionally biased region" description="Basic and acidic residues" evidence="6">
    <location>
        <begin position="288"/>
        <end position="305"/>
    </location>
</feature>
<gene>
    <name evidence="5" type="primary">tatC</name>
    <name evidence="7" type="ORF">SAMN05421783_106158</name>
</gene>
<dbReference type="PROSITE" id="PS01218">
    <property type="entry name" value="TATC"/>
    <property type="match status" value="1"/>
</dbReference>
<dbReference type="GO" id="GO:0065002">
    <property type="term" value="P:intracellular protein transmembrane transport"/>
    <property type="evidence" value="ECO:0007669"/>
    <property type="project" value="TreeGrafter"/>
</dbReference>
<dbReference type="AlphaFoldDB" id="A0A1H2V6E4"/>
<keyword evidence="2 5" id="KW-0812">Transmembrane</keyword>
<comment type="subcellular location">
    <subcellularLocation>
        <location evidence="5">Cell membrane</location>
        <topology evidence="5">Multi-pass membrane protein</topology>
    </subcellularLocation>
    <subcellularLocation>
        <location evidence="1">Membrane</location>
        <topology evidence="1">Multi-pass membrane protein</topology>
    </subcellularLocation>
</comment>